<evidence type="ECO:0000256" key="1">
    <source>
        <dbReference type="ARBA" id="ARBA00009477"/>
    </source>
</evidence>
<sequence>MNKTVRIIVIIVAIILLAWVLKYFKDANSKDVVDYKIEEPFYTSINTKAVATGKLNPEEEIELKPQISGIVDEILVEEGDIVKKGDLIAKIRVVPNEQSLVSAKSRIASAKLSFDNAKVLYTRNKTLFDKGVISVQDFENSELSYNQTKESLAQAQNDYQIIKRGSISGGSAANTNIIAQIAGTILEIPVREGDQVIQSNNFNAGTTIATIADMSLMIFEGKVDEAEVGKLEEGKEIKVILGAINDKEFPAKLTFVAPKGKEENGAVQFTIKANVSIDSTTNIRAGYSANAEIEIESKDSVLAIREALLQYNRITEKPFVEVMNGNNKFKKENVKIGLSDGINVEITEGVKEGDKIKVWNKASKDNEDDDEENEED</sequence>
<proteinExistence type="inferred from homology"/>
<reference evidence="4 5" key="1">
    <citation type="submission" date="2018-01" db="EMBL/GenBank/DDBJ databases">
        <title>Complete genome sequence of Flavivirga eckloniae ECD14 isolated from seaweed Ecklonia cava.</title>
        <authorList>
            <person name="Lee J.H."/>
            <person name="Baik K.S."/>
            <person name="Seong C.N."/>
        </authorList>
    </citation>
    <scope>NUCLEOTIDE SEQUENCE [LARGE SCALE GENOMIC DNA]</scope>
    <source>
        <strain evidence="4 5">ECD14</strain>
    </source>
</reference>
<organism evidence="4 5">
    <name type="scientific">Flavivirga eckloniae</name>
    <dbReference type="NCBI Taxonomy" id="1803846"/>
    <lineage>
        <taxon>Bacteria</taxon>
        <taxon>Pseudomonadati</taxon>
        <taxon>Bacteroidota</taxon>
        <taxon>Flavobacteriia</taxon>
        <taxon>Flavobacteriales</taxon>
        <taxon>Flavobacteriaceae</taxon>
        <taxon>Flavivirga</taxon>
    </lineage>
</organism>
<evidence type="ECO:0000313" key="4">
    <source>
        <dbReference type="EMBL" id="AUP78876.1"/>
    </source>
</evidence>
<protein>
    <submittedName>
        <fullName evidence="4">Efflux transporter periplasmic adaptor subunit</fullName>
    </submittedName>
</protein>
<evidence type="ECO:0000313" key="5">
    <source>
        <dbReference type="Proteomes" id="UP000235826"/>
    </source>
</evidence>
<evidence type="ECO:0000259" key="3">
    <source>
        <dbReference type="Pfam" id="PF25917"/>
    </source>
</evidence>
<dbReference type="Gene3D" id="2.40.30.170">
    <property type="match status" value="1"/>
</dbReference>
<dbReference type="OrthoDB" id="9809068at2"/>
<gene>
    <name evidence="4" type="ORF">C1H87_09250</name>
</gene>
<dbReference type="AlphaFoldDB" id="A0A2K9PPA8"/>
<keyword evidence="2" id="KW-1133">Transmembrane helix</keyword>
<dbReference type="Proteomes" id="UP000235826">
    <property type="component" value="Chromosome"/>
</dbReference>
<feature type="domain" description="Multidrug resistance protein MdtA-like barrel-sandwich hybrid" evidence="3">
    <location>
        <begin position="60"/>
        <end position="200"/>
    </location>
</feature>
<keyword evidence="5" id="KW-1185">Reference proteome</keyword>
<keyword evidence="2" id="KW-0472">Membrane</keyword>
<dbReference type="GO" id="GO:0015562">
    <property type="term" value="F:efflux transmembrane transporter activity"/>
    <property type="evidence" value="ECO:0007669"/>
    <property type="project" value="InterPro"/>
</dbReference>
<dbReference type="Gene3D" id="6.20.50.140">
    <property type="match status" value="1"/>
</dbReference>
<accession>A0A2K9PPA8</accession>
<dbReference type="InterPro" id="IPR058625">
    <property type="entry name" value="MdtA-like_BSH"/>
</dbReference>
<evidence type="ECO:0000256" key="2">
    <source>
        <dbReference type="SAM" id="Phobius"/>
    </source>
</evidence>
<dbReference type="InterPro" id="IPR006143">
    <property type="entry name" value="RND_pump_MFP"/>
</dbReference>
<dbReference type="Gene3D" id="2.40.50.100">
    <property type="match status" value="1"/>
</dbReference>
<dbReference type="RefSeq" id="WP_102755531.1">
    <property type="nucleotide sequence ID" value="NZ_CP025791.1"/>
</dbReference>
<keyword evidence="2" id="KW-0812">Transmembrane</keyword>
<dbReference type="GO" id="GO:1990281">
    <property type="term" value="C:efflux pump complex"/>
    <property type="evidence" value="ECO:0007669"/>
    <property type="project" value="TreeGrafter"/>
</dbReference>
<dbReference type="EMBL" id="CP025791">
    <property type="protein sequence ID" value="AUP78876.1"/>
    <property type="molecule type" value="Genomic_DNA"/>
</dbReference>
<dbReference type="KEGG" id="fek:C1H87_09250"/>
<dbReference type="Gene3D" id="1.10.287.470">
    <property type="entry name" value="Helix hairpin bin"/>
    <property type="match status" value="1"/>
</dbReference>
<comment type="similarity">
    <text evidence="1">Belongs to the membrane fusion protein (MFP) (TC 8.A.1) family.</text>
</comment>
<dbReference type="NCBIfam" id="TIGR01730">
    <property type="entry name" value="RND_mfp"/>
    <property type="match status" value="1"/>
</dbReference>
<dbReference type="Pfam" id="PF25917">
    <property type="entry name" value="BSH_RND"/>
    <property type="match status" value="1"/>
</dbReference>
<name>A0A2K9PPA8_9FLAO</name>
<dbReference type="SUPFAM" id="SSF111369">
    <property type="entry name" value="HlyD-like secretion proteins"/>
    <property type="match status" value="1"/>
</dbReference>
<feature type="transmembrane region" description="Helical" evidence="2">
    <location>
        <begin position="7"/>
        <end position="24"/>
    </location>
</feature>
<dbReference type="PANTHER" id="PTHR30469">
    <property type="entry name" value="MULTIDRUG RESISTANCE PROTEIN MDTA"/>
    <property type="match status" value="1"/>
</dbReference>
<dbReference type="PANTHER" id="PTHR30469:SF33">
    <property type="entry name" value="SLR1207 PROTEIN"/>
    <property type="match status" value="1"/>
</dbReference>